<dbReference type="Proteomes" id="UP001597493">
    <property type="component" value="Unassembled WGS sequence"/>
</dbReference>
<organism evidence="3 4">
    <name type="scientific">Paenibacillus thailandensis</name>
    <dbReference type="NCBI Taxonomy" id="393250"/>
    <lineage>
        <taxon>Bacteria</taxon>
        <taxon>Bacillati</taxon>
        <taxon>Bacillota</taxon>
        <taxon>Bacilli</taxon>
        <taxon>Bacillales</taxon>
        <taxon>Paenibacillaceae</taxon>
        <taxon>Paenibacillus</taxon>
    </lineage>
</organism>
<dbReference type="EMBL" id="JBHUMY010000043">
    <property type="protein sequence ID" value="MFD2663374.1"/>
    <property type="molecule type" value="Genomic_DNA"/>
</dbReference>
<dbReference type="PROSITE" id="PS51272">
    <property type="entry name" value="SLH"/>
    <property type="match status" value="3"/>
</dbReference>
<evidence type="ECO:0000259" key="2">
    <source>
        <dbReference type="PROSITE" id="PS51272"/>
    </source>
</evidence>
<sequence length="1361" mass="149962">MKKFLSITLALSMLLTIVLPQFLGSNTAAAAGSYFIFPNEKSDSGSPRVTSNERVTLEGSINNVLSSSITYSIYQVTVSGGKETVVSSLENQTDGMTFQGQSITVEDLDLFPGLNKITFKGTSGSSTVSESIYIEYRNSPMLYDLFVTFENEDFAVREDGTTVLYATESQGETEAEVIFSGKALNADSVTITVNNDNSYDFNVYREDDEYTFTSSILRLDAGMNEIKFSIKSDGQTIDTVRKVAFYNGEITYYDLAISDTDGNSAALASNLNFSTDITDGSKKVRFTGSAIVPVSYDSSAGTAEAYLSALLSSFKYSLKNKSGNAGNDVNWGAGSVTSDVKAEDLTENTDYITVSFTFEIASSLLFGDNNYSVQFVGRNDVEDEDQYSNAISFFIQSNATAYIYDVNYLSGYDSTAAESPSVLNNLQGSDLENAYIYSVPAGVEVLIGNYSKLPTDNSYANLVQVTGAASYKQLAHYQVVYRTVNNVSTPFLRLFIEIGQFNSSTGSNTLTFKLNGTSYSGQVSTATKTATITLLYGPYVKFDSISDDMNVSYDTTVDNLDKVIDDLGDFTGKVYNITNPNELVYSADVSAGNSKTQTVFLYVNNVEIPLKATDTSKTTFTMDTKPSTDFIIYGENIVEFYIYTSKNNYKSVLTVNVVPTNLPVIPVEGTSGVFPYSNDKSEPVANDPNFQKEATKYTTTEAYMNVYGTFDFIDLGKTETAIDDKLDALDTKQNNYILKVQSDSLTSDIEWNLSNKFTAVKDGKTQRVFNGDNEVSSGGVEFEVYYDMSGQYFYFIIEDQEMPEDGSSVAFVFTVYNSGTSGPSASYRLEVDPVAIPYTILAPVSENRITNKDYVEVIIASPGAESIVINKQTAEKVQYIDYGNNEEHINAFRVLIKDLKANKDNKIEFEITRGTDTTEGEFTVSYQPTNIPGAQSLKTMGKSHKVFNNTVTLTFPSNTKLVRPNYNEASDYVTGIYSGNDLLFAIANPEDGIIDRHEFESKPSKYTSSTTNIGEKYMTDWFEDQAQQFIKVSPLIWIDGGLADDENTTAYDPVTRGMDPFPFPLIDGDPEDYYTTRDDELELVPSAAGELTLTYDANISSGAGTQITVFYFDPYEKVWENIGGVVDSKKNTITTSFRQFGYYIVGKLSTGFNDINNHSYAREAMEAIFTKGVMNAVDPDDEFGANNYVTRGEFTRMIVRMLDLPLNYEGDLTFIYSSEARANAKDPESLYDYRYIETAARAGLVRGTSPGQFSESSRLTRQDAAVILANALELKLETDAKKANDALAKAFKDSTSADYYAVPSILAIYKKGYIQGSAIDSTNPKAGYVFEPTARLLRSDAAIIVAKVMADLKKMPKIYAN</sequence>
<evidence type="ECO:0000313" key="4">
    <source>
        <dbReference type="Proteomes" id="UP001597493"/>
    </source>
</evidence>
<name>A0ABW5R3W8_9BACL</name>
<comment type="caution">
    <text evidence="3">The sequence shown here is derived from an EMBL/GenBank/DDBJ whole genome shotgun (WGS) entry which is preliminary data.</text>
</comment>
<evidence type="ECO:0000256" key="1">
    <source>
        <dbReference type="SAM" id="SignalP"/>
    </source>
</evidence>
<protein>
    <submittedName>
        <fullName evidence="3">S-layer homology domain-containing protein</fullName>
    </submittedName>
</protein>
<reference evidence="4" key="1">
    <citation type="journal article" date="2019" name="Int. J. Syst. Evol. Microbiol.">
        <title>The Global Catalogue of Microorganisms (GCM) 10K type strain sequencing project: providing services to taxonomists for standard genome sequencing and annotation.</title>
        <authorList>
            <consortium name="The Broad Institute Genomics Platform"/>
            <consortium name="The Broad Institute Genome Sequencing Center for Infectious Disease"/>
            <person name="Wu L."/>
            <person name="Ma J."/>
        </authorList>
    </citation>
    <scope>NUCLEOTIDE SEQUENCE [LARGE SCALE GENOMIC DNA]</scope>
    <source>
        <strain evidence="4">TISTR 1827</strain>
    </source>
</reference>
<proteinExistence type="predicted"/>
<dbReference type="Pfam" id="PF00395">
    <property type="entry name" value="SLH"/>
    <property type="match status" value="1"/>
</dbReference>
<keyword evidence="1" id="KW-0732">Signal</keyword>
<keyword evidence="4" id="KW-1185">Reference proteome</keyword>
<feature type="domain" description="SLH" evidence="2">
    <location>
        <begin position="1148"/>
        <end position="1212"/>
    </location>
</feature>
<feature type="domain" description="SLH" evidence="2">
    <location>
        <begin position="1219"/>
        <end position="1282"/>
    </location>
</feature>
<evidence type="ECO:0000313" key="3">
    <source>
        <dbReference type="EMBL" id="MFD2663374.1"/>
    </source>
</evidence>
<dbReference type="InterPro" id="IPR001119">
    <property type="entry name" value="SLH_dom"/>
</dbReference>
<accession>A0ABW5R3W8</accession>
<feature type="signal peptide" evidence="1">
    <location>
        <begin position="1"/>
        <end position="30"/>
    </location>
</feature>
<feature type="chain" id="PRO_5045773046" evidence="1">
    <location>
        <begin position="31"/>
        <end position="1361"/>
    </location>
</feature>
<dbReference type="RefSeq" id="WP_379279275.1">
    <property type="nucleotide sequence ID" value="NZ_JBHUGT010000017.1"/>
</dbReference>
<gene>
    <name evidence="3" type="ORF">ACFSW5_24355</name>
</gene>
<feature type="domain" description="SLH" evidence="2">
    <location>
        <begin position="1288"/>
        <end position="1359"/>
    </location>
</feature>